<evidence type="ECO:0000256" key="6">
    <source>
        <dbReference type="SAM" id="Phobius"/>
    </source>
</evidence>
<evidence type="ECO:0000256" key="4">
    <source>
        <dbReference type="ARBA" id="ARBA00022989"/>
    </source>
</evidence>
<feature type="transmembrane region" description="Helical" evidence="6">
    <location>
        <begin position="74"/>
        <end position="96"/>
    </location>
</feature>
<reference evidence="7" key="1">
    <citation type="journal article" date="2021" name="IMA Fungus">
        <title>Genomic characterization of three marine fungi, including Emericellopsis atlantica sp. nov. with signatures of a generalist lifestyle and marine biomass degradation.</title>
        <authorList>
            <person name="Hagestad O.C."/>
            <person name="Hou L."/>
            <person name="Andersen J.H."/>
            <person name="Hansen E.H."/>
            <person name="Altermark B."/>
            <person name="Li C."/>
            <person name="Kuhnert E."/>
            <person name="Cox R.J."/>
            <person name="Crous P.W."/>
            <person name="Spatafora J.W."/>
            <person name="Lail K."/>
            <person name="Amirebrahimi M."/>
            <person name="Lipzen A."/>
            <person name="Pangilinan J."/>
            <person name="Andreopoulos W."/>
            <person name="Hayes R.D."/>
            <person name="Ng V."/>
            <person name="Grigoriev I.V."/>
            <person name="Jackson S.A."/>
            <person name="Sutton T.D.S."/>
            <person name="Dobson A.D.W."/>
            <person name="Rama T."/>
        </authorList>
    </citation>
    <scope>NUCLEOTIDE SEQUENCE</scope>
    <source>
        <strain evidence="7">TS7</strain>
    </source>
</reference>
<feature type="transmembrane region" description="Helical" evidence="6">
    <location>
        <begin position="45"/>
        <end position="68"/>
    </location>
</feature>
<dbReference type="InterPro" id="IPR000791">
    <property type="entry name" value="Gpr1/Fun34/SatP-like"/>
</dbReference>
<dbReference type="PANTHER" id="PTHR31123">
    <property type="entry name" value="ACCUMULATION OF DYADS PROTEIN 2-RELATED"/>
    <property type="match status" value="1"/>
</dbReference>
<dbReference type="GO" id="GO:0005886">
    <property type="term" value="C:plasma membrane"/>
    <property type="evidence" value="ECO:0007669"/>
    <property type="project" value="TreeGrafter"/>
</dbReference>
<dbReference type="EMBL" id="MU251271">
    <property type="protein sequence ID" value="KAG9251003.1"/>
    <property type="molecule type" value="Genomic_DNA"/>
</dbReference>
<evidence type="ECO:0000313" key="8">
    <source>
        <dbReference type="Proteomes" id="UP000887229"/>
    </source>
</evidence>
<name>A0A9P7ZF77_9HYPO</name>
<keyword evidence="5 6" id="KW-0472">Membrane</keyword>
<sequence length="164" mass="17446">MEFRVGNTFGSTLHCSYGAFWLSFAMFIVPSLGIRDAYAGDERAFTVAVGIFLMAWCLLTLVFTIGALKTNITILFVLGCLTLAFFFLGLAQFIAVPHPSAAIKVNQTGGAFSIFCALAALYAGASGIMLPESTWVRFPLGEFNYGNPSPAAAAENGSNGKQHA</sequence>
<comment type="similarity">
    <text evidence="2">Belongs to the acetate uptake transporter (AceTr) (TC 2.A.96) family.</text>
</comment>
<keyword evidence="4 6" id="KW-1133">Transmembrane helix</keyword>
<evidence type="ECO:0000256" key="5">
    <source>
        <dbReference type="ARBA" id="ARBA00023136"/>
    </source>
</evidence>
<keyword evidence="8" id="KW-1185">Reference proteome</keyword>
<keyword evidence="3 6" id="KW-0812">Transmembrane</keyword>
<evidence type="ECO:0000313" key="7">
    <source>
        <dbReference type="EMBL" id="KAG9251003.1"/>
    </source>
</evidence>
<dbReference type="Pfam" id="PF01184">
    <property type="entry name" value="Gpr1_Fun34_YaaH"/>
    <property type="match status" value="1"/>
</dbReference>
<dbReference type="GO" id="GO:0015123">
    <property type="term" value="F:acetate transmembrane transporter activity"/>
    <property type="evidence" value="ECO:0007669"/>
    <property type="project" value="TreeGrafter"/>
</dbReference>
<dbReference type="OrthoDB" id="3648309at2759"/>
<dbReference type="RefSeq" id="XP_046114927.1">
    <property type="nucleotide sequence ID" value="XM_046264099.1"/>
</dbReference>
<feature type="transmembrane region" description="Helical" evidence="6">
    <location>
        <begin position="108"/>
        <end position="130"/>
    </location>
</feature>
<dbReference type="GeneID" id="70295002"/>
<feature type="transmembrane region" description="Helical" evidence="6">
    <location>
        <begin position="20"/>
        <end position="38"/>
    </location>
</feature>
<evidence type="ECO:0000256" key="2">
    <source>
        <dbReference type="ARBA" id="ARBA00005587"/>
    </source>
</evidence>
<dbReference type="Proteomes" id="UP000887229">
    <property type="component" value="Unassembled WGS sequence"/>
</dbReference>
<dbReference type="NCBIfam" id="NF038013">
    <property type="entry name" value="AceTr_1"/>
    <property type="match status" value="1"/>
</dbReference>
<protein>
    <submittedName>
        <fullName evidence="7">GPR1/FUN34/yaaH family-domain-containing protein</fullName>
    </submittedName>
</protein>
<comment type="caution">
    <text evidence="7">The sequence shown here is derived from an EMBL/GenBank/DDBJ whole genome shotgun (WGS) entry which is preliminary data.</text>
</comment>
<evidence type="ECO:0000256" key="3">
    <source>
        <dbReference type="ARBA" id="ARBA00022692"/>
    </source>
</evidence>
<dbReference type="PANTHER" id="PTHR31123:SF1">
    <property type="entry name" value="ACCUMULATION OF DYADS PROTEIN 2-RELATED"/>
    <property type="match status" value="1"/>
</dbReference>
<comment type="subcellular location">
    <subcellularLocation>
        <location evidence="1">Membrane</location>
        <topology evidence="1">Multi-pass membrane protein</topology>
    </subcellularLocation>
</comment>
<gene>
    <name evidence="7" type="ORF">F5Z01DRAFT_664397</name>
</gene>
<evidence type="ECO:0000256" key="1">
    <source>
        <dbReference type="ARBA" id="ARBA00004141"/>
    </source>
</evidence>
<organism evidence="7 8">
    <name type="scientific">Emericellopsis atlantica</name>
    <dbReference type="NCBI Taxonomy" id="2614577"/>
    <lineage>
        <taxon>Eukaryota</taxon>
        <taxon>Fungi</taxon>
        <taxon>Dikarya</taxon>
        <taxon>Ascomycota</taxon>
        <taxon>Pezizomycotina</taxon>
        <taxon>Sordariomycetes</taxon>
        <taxon>Hypocreomycetidae</taxon>
        <taxon>Hypocreales</taxon>
        <taxon>Bionectriaceae</taxon>
        <taxon>Emericellopsis</taxon>
    </lineage>
</organism>
<dbReference type="InterPro" id="IPR051633">
    <property type="entry name" value="AceTr"/>
</dbReference>
<accession>A0A9P7ZF77</accession>
<proteinExistence type="inferred from homology"/>
<dbReference type="AlphaFoldDB" id="A0A9P7ZF77"/>